<dbReference type="PANTHER" id="PTHR30520">
    <property type="entry name" value="FORMATE TRANSPORTER-RELATED"/>
    <property type="match status" value="1"/>
</dbReference>
<evidence type="ECO:0000256" key="3">
    <source>
        <dbReference type="ARBA" id="ARBA00022989"/>
    </source>
</evidence>
<keyword evidence="7" id="KW-1185">Reference proteome</keyword>
<evidence type="ECO:0000313" key="6">
    <source>
        <dbReference type="EMBL" id="GAA4437062.1"/>
    </source>
</evidence>
<keyword evidence="2 5" id="KW-0812">Transmembrane</keyword>
<name>A0ABP8LUA4_9BACT</name>
<comment type="subcellular location">
    <subcellularLocation>
        <location evidence="1">Membrane</location>
        <topology evidence="1">Multi-pass membrane protein</topology>
    </subcellularLocation>
</comment>
<keyword evidence="4 5" id="KW-0472">Membrane</keyword>
<proteinExistence type="predicted"/>
<dbReference type="InterPro" id="IPR023271">
    <property type="entry name" value="Aquaporin-like"/>
</dbReference>
<feature type="transmembrane region" description="Helical" evidence="5">
    <location>
        <begin position="44"/>
        <end position="68"/>
    </location>
</feature>
<feature type="transmembrane region" description="Helical" evidence="5">
    <location>
        <begin position="198"/>
        <end position="218"/>
    </location>
</feature>
<reference evidence="7" key="1">
    <citation type="journal article" date="2019" name="Int. J. Syst. Evol. Microbiol.">
        <title>The Global Catalogue of Microorganisms (GCM) 10K type strain sequencing project: providing services to taxonomists for standard genome sequencing and annotation.</title>
        <authorList>
            <consortium name="The Broad Institute Genomics Platform"/>
            <consortium name="The Broad Institute Genome Sequencing Center for Infectious Disease"/>
            <person name="Wu L."/>
            <person name="Ma J."/>
        </authorList>
    </citation>
    <scope>NUCLEOTIDE SEQUENCE [LARGE SCALE GENOMIC DNA]</scope>
    <source>
        <strain evidence="7">JCM 17926</strain>
    </source>
</reference>
<feature type="transmembrane region" description="Helical" evidence="5">
    <location>
        <begin position="168"/>
        <end position="191"/>
    </location>
</feature>
<keyword evidence="3 5" id="KW-1133">Transmembrane helix</keyword>
<evidence type="ECO:0000313" key="7">
    <source>
        <dbReference type="Proteomes" id="UP001500552"/>
    </source>
</evidence>
<comment type="caution">
    <text evidence="6">The sequence shown here is derived from an EMBL/GenBank/DDBJ whole genome shotgun (WGS) entry which is preliminary data.</text>
</comment>
<dbReference type="InterPro" id="IPR000292">
    <property type="entry name" value="For/NO2_transpt"/>
</dbReference>
<dbReference type="Proteomes" id="UP001500552">
    <property type="component" value="Unassembled WGS sequence"/>
</dbReference>
<protein>
    <submittedName>
        <fullName evidence="6">Formate/nitrite transporter family protein</fullName>
    </submittedName>
</protein>
<feature type="transmembrane region" description="Helical" evidence="5">
    <location>
        <begin position="124"/>
        <end position="148"/>
    </location>
</feature>
<dbReference type="EMBL" id="BAABHC010000016">
    <property type="protein sequence ID" value="GAA4437062.1"/>
    <property type="molecule type" value="Genomic_DNA"/>
</dbReference>
<dbReference type="RefSeq" id="WP_345160358.1">
    <property type="nucleotide sequence ID" value="NZ_BAABHC010000016.1"/>
</dbReference>
<evidence type="ECO:0000256" key="2">
    <source>
        <dbReference type="ARBA" id="ARBA00022692"/>
    </source>
</evidence>
<dbReference type="Pfam" id="PF01226">
    <property type="entry name" value="Form_Nir_trans"/>
    <property type="match status" value="1"/>
</dbReference>
<evidence type="ECO:0000256" key="1">
    <source>
        <dbReference type="ARBA" id="ARBA00004141"/>
    </source>
</evidence>
<feature type="transmembrane region" description="Helical" evidence="5">
    <location>
        <begin position="74"/>
        <end position="93"/>
    </location>
</feature>
<sequence length="277" mass="29974">MAAEKEDYAHEQVKEIGNSPSATAIHDAIYKEAESELERPTSNLFWSGLAAGLSMSLSMIVEGILEAYLPEAKWTVLVSSFGYSVGFVIVILGKQKLFTENTLTPILPLLHDKTLEKFRNVMRLWGVVLLANLVGTLLVALTVAHTSAFDPHILDTFAKLGHEAMKPGFGTVLLRGVFAGWLIALMVWLLPHAGSARVWIVILVTYVVAIGHFSHVIAGSMETFTIAAMGETTWGDVLLTYTLPALIGNILGGVVLVAAINHAQTQSGEKEKSHTQA</sequence>
<feature type="transmembrane region" description="Helical" evidence="5">
    <location>
        <begin position="238"/>
        <end position="260"/>
    </location>
</feature>
<gene>
    <name evidence="6" type="ORF">GCM10023188_30840</name>
</gene>
<accession>A0ABP8LUA4</accession>
<dbReference type="PANTHER" id="PTHR30520:SF2">
    <property type="entry name" value="INNER MEMBRANE PROTEIN YFDC"/>
    <property type="match status" value="1"/>
</dbReference>
<organism evidence="6 7">
    <name type="scientific">Pontibacter saemangeumensis</name>
    <dbReference type="NCBI Taxonomy" id="1084525"/>
    <lineage>
        <taxon>Bacteria</taxon>
        <taxon>Pseudomonadati</taxon>
        <taxon>Bacteroidota</taxon>
        <taxon>Cytophagia</taxon>
        <taxon>Cytophagales</taxon>
        <taxon>Hymenobacteraceae</taxon>
        <taxon>Pontibacter</taxon>
    </lineage>
</organism>
<evidence type="ECO:0000256" key="5">
    <source>
        <dbReference type="SAM" id="Phobius"/>
    </source>
</evidence>
<evidence type="ECO:0000256" key="4">
    <source>
        <dbReference type="ARBA" id="ARBA00023136"/>
    </source>
</evidence>
<dbReference type="Gene3D" id="1.20.1080.10">
    <property type="entry name" value="Glycerol uptake facilitator protein"/>
    <property type="match status" value="1"/>
</dbReference>